<dbReference type="InterPro" id="IPR002502">
    <property type="entry name" value="Amidase_domain"/>
</dbReference>
<gene>
    <name evidence="7" type="ORF">HV832_05890</name>
</gene>
<evidence type="ECO:0000256" key="2">
    <source>
        <dbReference type="ARBA" id="ARBA00007553"/>
    </source>
</evidence>
<dbReference type="Proteomes" id="UP000588051">
    <property type="component" value="Unassembled WGS sequence"/>
</dbReference>
<reference evidence="7 8" key="1">
    <citation type="submission" date="2020-06" db="EMBL/GenBank/DDBJ databases">
        <authorList>
            <person name="Qiu C."/>
            <person name="Liu Z."/>
        </authorList>
    </citation>
    <scope>NUCLEOTIDE SEQUENCE [LARGE SCALE GENOMIC DNA]</scope>
    <source>
        <strain evidence="7 8">EM 1</strain>
    </source>
</reference>
<dbReference type="InterPro" id="IPR051206">
    <property type="entry name" value="NAMLAA_amidase_2"/>
</dbReference>
<comment type="caution">
    <text evidence="7">The sequence shown here is derived from an EMBL/GenBank/DDBJ whole genome shotgun (WGS) entry which is preliminary data.</text>
</comment>
<comment type="similarity">
    <text evidence="2">Belongs to the N-acetylmuramoyl-L-alanine amidase 2 family.</text>
</comment>
<organism evidence="7 8">
    <name type="scientific">Undibacterium oligocarboniphilum</name>
    <dbReference type="NCBI Taxonomy" id="666702"/>
    <lineage>
        <taxon>Bacteria</taxon>
        <taxon>Pseudomonadati</taxon>
        <taxon>Pseudomonadota</taxon>
        <taxon>Betaproteobacteria</taxon>
        <taxon>Burkholderiales</taxon>
        <taxon>Oxalobacteraceae</taxon>
        <taxon>Undibacterium</taxon>
    </lineage>
</organism>
<dbReference type="InterPro" id="IPR036366">
    <property type="entry name" value="PGBDSf"/>
</dbReference>
<dbReference type="EC" id="3.5.1.28" evidence="3"/>
<dbReference type="InterPro" id="IPR036505">
    <property type="entry name" value="Amidase/PGRP_sf"/>
</dbReference>
<feature type="domain" description="N-acetylmuramoyl-L-alanine amidase" evidence="6">
    <location>
        <begin position="26"/>
        <end position="167"/>
    </location>
</feature>
<dbReference type="Gene3D" id="3.40.80.10">
    <property type="entry name" value="Peptidoglycan recognition protein-like"/>
    <property type="match status" value="1"/>
</dbReference>
<evidence type="ECO:0000313" key="8">
    <source>
        <dbReference type="Proteomes" id="UP000588051"/>
    </source>
</evidence>
<comment type="catalytic activity">
    <reaction evidence="1">
        <text>Hydrolyzes the link between N-acetylmuramoyl residues and L-amino acid residues in certain cell-wall glycopeptides.</text>
        <dbReference type="EC" id="3.5.1.28"/>
    </reaction>
</comment>
<dbReference type="PANTHER" id="PTHR30417">
    <property type="entry name" value="N-ACETYLMURAMOYL-L-ALANINE AMIDASE AMID"/>
    <property type="match status" value="1"/>
</dbReference>
<dbReference type="PROSITE" id="PS51257">
    <property type="entry name" value="PROKAR_LIPOPROTEIN"/>
    <property type="match status" value="1"/>
</dbReference>
<keyword evidence="5" id="KW-0961">Cell wall biogenesis/degradation</keyword>
<dbReference type="InterPro" id="IPR036365">
    <property type="entry name" value="PGBD-like_sf"/>
</dbReference>
<keyword evidence="4" id="KW-0378">Hydrolase</keyword>
<dbReference type="GO" id="GO:0009253">
    <property type="term" value="P:peptidoglycan catabolic process"/>
    <property type="evidence" value="ECO:0007669"/>
    <property type="project" value="InterPro"/>
</dbReference>
<evidence type="ECO:0000256" key="3">
    <source>
        <dbReference type="ARBA" id="ARBA00011901"/>
    </source>
</evidence>
<evidence type="ECO:0000259" key="6">
    <source>
        <dbReference type="SMART" id="SM00644"/>
    </source>
</evidence>
<evidence type="ECO:0000313" key="7">
    <source>
        <dbReference type="EMBL" id="NVO77359.1"/>
    </source>
</evidence>
<dbReference type="SUPFAM" id="SSF55846">
    <property type="entry name" value="N-acetylmuramoyl-L-alanine amidase-like"/>
    <property type="match status" value="1"/>
</dbReference>
<proteinExistence type="inferred from homology"/>
<keyword evidence="8" id="KW-1185">Reference proteome</keyword>
<dbReference type="GO" id="GO:0008745">
    <property type="term" value="F:N-acetylmuramoyl-L-alanine amidase activity"/>
    <property type="evidence" value="ECO:0007669"/>
    <property type="project" value="UniProtKB-EC"/>
</dbReference>
<protein>
    <recommendedName>
        <fullName evidence="3">N-acetylmuramoyl-L-alanine amidase</fullName>
        <ecNumber evidence="3">3.5.1.28</ecNumber>
    </recommendedName>
</protein>
<dbReference type="Pfam" id="PF01471">
    <property type="entry name" value="PG_binding_1"/>
    <property type="match status" value="1"/>
</dbReference>
<dbReference type="AlphaFoldDB" id="A0A850QDR2"/>
<dbReference type="Pfam" id="PF01510">
    <property type="entry name" value="Amidase_2"/>
    <property type="match status" value="1"/>
</dbReference>
<accession>A0A850QDR2</accession>
<dbReference type="FunFam" id="3.40.80.10:FF:000003">
    <property type="entry name" value="N-acetylmuramoyl-L-alanine amidase"/>
    <property type="match status" value="1"/>
</dbReference>
<evidence type="ECO:0000256" key="1">
    <source>
        <dbReference type="ARBA" id="ARBA00001561"/>
    </source>
</evidence>
<dbReference type="SMART" id="SM00644">
    <property type="entry name" value="Ami_2"/>
    <property type="match status" value="1"/>
</dbReference>
<dbReference type="SUPFAM" id="SSF47090">
    <property type="entry name" value="PGBD-like"/>
    <property type="match status" value="1"/>
</dbReference>
<dbReference type="InterPro" id="IPR002477">
    <property type="entry name" value="Peptidoglycan-bd-like"/>
</dbReference>
<sequence length="266" mass="29840">MKNWLLIGILAILLSACSTVPRRDIDASISAKSQEDRVQFLVLHYTAIDQPTSLRVLSQQGVSSHYLVGNESPVKVWQLVDENRMSYHAGLSDWKGYSRLNASSIGIEIVNLGFKDTPEGRVYFPFPQEQIDRVIALVREIAARHQIRPEYILGHSDIAPQRKSDPGPMFPWKQLADAGLIPWPDAAEVAQRTPLYEAQLPDVFWFQQKLARHGYAVPQTGVLDEATKNVLIAFQTKYRPAKFDGIPDAETAAILDVLVTNTNKVH</sequence>
<name>A0A850QDR2_9BURK</name>
<dbReference type="CDD" id="cd06583">
    <property type="entry name" value="PGRP"/>
    <property type="match status" value="1"/>
</dbReference>
<dbReference type="GO" id="GO:0009254">
    <property type="term" value="P:peptidoglycan turnover"/>
    <property type="evidence" value="ECO:0007669"/>
    <property type="project" value="TreeGrafter"/>
</dbReference>
<dbReference type="PANTHER" id="PTHR30417:SF1">
    <property type="entry name" value="N-ACETYLMURAMOYL-L-ALANINE AMIDASE AMID"/>
    <property type="match status" value="1"/>
</dbReference>
<dbReference type="GO" id="GO:0019867">
    <property type="term" value="C:outer membrane"/>
    <property type="evidence" value="ECO:0007669"/>
    <property type="project" value="TreeGrafter"/>
</dbReference>
<evidence type="ECO:0000256" key="4">
    <source>
        <dbReference type="ARBA" id="ARBA00022801"/>
    </source>
</evidence>
<dbReference type="Gene3D" id="1.10.101.10">
    <property type="entry name" value="PGBD-like superfamily/PGBD"/>
    <property type="match status" value="1"/>
</dbReference>
<dbReference type="GO" id="GO:0071555">
    <property type="term" value="P:cell wall organization"/>
    <property type="evidence" value="ECO:0007669"/>
    <property type="project" value="UniProtKB-KW"/>
</dbReference>
<dbReference type="EMBL" id="JABXYJ010000003">
    <property type="protein sequence ID" value="NVO77359.1"/>
    <property type="molecule type" value="Genomic_DNA"/>
</dbReference>
<evidence type="ECO:0000256" key="5">
    <source>
        <dbReference type="ARBA" id="ARBA00023316"/>
    </source>
</evidence>